<accession>A0A7C0YCZ3</accession>
<dbReference type="GO" id="GO:0046872">
    <property type="term" value="F:metal ion binding"/>
    <property type="evidence" value="ECO:0007669"/>
    <property type="project" value="UniProtKB-KW"/>
</dbReference>
<evidence type="ECO:0000313" key="6">
    <source>
        <dbReference type="EMBL" id="HDD52919.1"/>
    </source>
</evidence>
<dbReference type="InterPro" id="IPR036866">
    <property type="entry name" value="RibonucZ/Hydroxyglut_hydro"/>
</dbReference>
<evidence type="ECO:0000256" key="4">
    <source>
        <dbReference type="ARBA" id="ARBA00022833"/>
    </source>
</evidence>
<dbReference type="Proteomes" id="UP000885690">
    <property type="component" value="Unassembled WGS sequence"/>
</dbReference>
<dbReference type="PANTHER" id="PTHR46233:SF3">
    <property type="entry name" value="HYDROXYACYLGLUTATHIONE HYDROLASE GLOC"/>
    <property type="match status" value="1"/>
</dbReference>
<dbReference type="PANTHER" id="PTHR46233">
    <property type="entry name" value="HYDROXYACYLGLUTATHIONE HYDROLASE GLOC"/>
    <property type="match status" value="1"/>
</dbReference>
<dbReference type="AlphaFoldDB" id="A0A7C0YCZ3"/>
<comment type="caution">
    <text evidence="6">The sequence shown here is derived from an EMBL/GenBank/DDBJ whole genome shotgun (WGS) entry which is preliminary data.</text>
</comment>
<dbReference type="Gene3D" id="3.60.15.10">
    <property type="entry name" value="Ribonuclease Z/Hydroxyacylglutathione hydrolase-like"/>
    <property type="match status" value="1"/>
</dbReference>
<sequence length="175" mass="19767">MNEKGIDYRETFHPLGNYSPAMKGIDLLYYGNGRLSSNIYVLEEGRTLIDLGNFAGLVAELKEHYPQAQVERVIFTHAHFDHIGGLGEILTHWNPQIIIHKVELEGVLPGGTTLKKAFQEMGIEDFMELEGNEDIELCDRKLRVLYTPGHTPGSISLYDLEKRVLFSGDTAFPMM</sequence>
<evidence type="ECO:0000256" key="2">
    <source>
        <dbReference type="ARBA" id="ARBA00022723"/>
    </source>
</evidence>
<feature type="domain" description="Metallo-beta-lactamase" evidence="5">
    <location>
        <begin position="36"/>
        <end position="175"/>
    </location>
</feature>
<comment type="cofactor">
    <cofactor evidence="1">
        <name>Zn(2+)</name>
        <dbReference type="ChEBI" id="CHEBI:29105"/>
    </cofactor>
</comment>
<dbReference type="InterPro" id="IPR051453">
    <property type="entry name" value="MBL_Glyoxalase_II"/>
</dbReference>
<dbReference type="SUPFAM" id="SSF56281">
    <property type="entry name" value="Metallo-hydrolase/oxidoreductase"/>
    <property type="match status" value="1"/>
</dbReference>
<dbReference type="GO" id="GO:0016787">
    <property type="term" value="F:hydrolase activity"/>
    <property type="evidence" value="ECO:0007669"/>
    <property type="project" value="UniProtKB-KW"/>
</dbReference>
<dbReference type="Pfam" id="PF00753">
    <property type="entry name" value="Lactamase_B"/>
    <property type="match status" value="1"/>
</dbReference>
<keyword evidence="2" id="KW-0479">Metal-binding</keyword>
<protein>
    <submittedName>
        <fullName evidence="6">MBL fold metallo-hydrolase</fullName>
    </submittedName>
</protein>
<organism evidence="6">
    <name type="scientific">Thermosulfidibacter takaii</name>
    <dbReference type="NCBI Taxonomy" id="412593"/>
    <lineage>
        <taxon>Bacteria</taxon>
        <taxon>Pseudomonadati</taxon>
        <taxon>Thermosulfidibacterota</taxon>
        <taxon>Thermosulfidibacteria</taxon>
        <taxon>Thermosulfidibacterales</taxon>
        <taxon>Thermosulfidibacteraceae</taxon>
    </lineage>
</organism>
<keyword evidence="4" id="KW-0862">Zinc</keyword>
<dbReference type="EMBL" id="DQWS01000098">
    <property type="protein sequence ID" value="HDD52919.1"/>
    <property type="molecule type" value="Genomic_DNA"/>
</dbReference>
<gene>
    <name evidence="6" type="ORF">ENF32_02475</name>
</gene>
<dbReference type="SMART" id="SM00849">
    <property type="entry name" value="Lactamase_B"/>
    <property type="match status" value="1"/>
</dbReference>
<reference evidence="6" key="1">
    <citation type="journal article" date="2020" name="mSystems">
        <title>Genome- and Community-Level Interaction Insights into Carbon Utilization and Element Cycling Functions of Hydrothermarchaeota in Hydrothermal Sediment.</title>
        <authorList>
            <person name="Zhou Z."/>
            <person name="Liu Y."/>
            <person name="Xu W."/>
            <person name="Pan J."/>
            <person name="Luo Z.H."/>
            <person name="Li M."/>
        </authorList>
    </citation>
    <scope>NUCLEOTIDE SEQUENCE [LARGE SCALE GENOMIC DNA]</scope>
    <source>
        <strain evidence="6">HyVt-115</strain>
    </source>
</reference>
<name>A0A7C0YCZ3_9BACT</name>
<evidence type="ECO:0000256" key="3">
    <source>
        <dbReference type="ARBA" id="ARBA00022801"/>
    </source>
</evidence>
<keyword evidence="3" id="KW-0378">Hydrolase</keyword>
<dbReference type="CDD" id="cd06262">
    <property type="entry name" value="metallo-hydrolase-like_MBL-fold"/>
    <property type="match status" value="1"/>
</dbReference>
<proteinExistence type="predicted"/>
<dbReference type="InterPro" id="IPR001279">
    <property type="entry name" value="Metallo-B-lactamas"/>
</dbReference>
<evidence type="ECO:0000259" key="5">
    <source>
        <dbReference type="SMART" id="SM00849"/>
    </source>
</evidence>
<evidence type="ECO:0000256" key="1">
    <source>
        <dbReference type="ARBA" id="ARBA00001947"/>
    </source>
</evidence>